<dbReference type="OrthoDB" id="6778620at2759"/>
<evidence type="ECO:0000313" key="3">
    <source>
        <dbReference type="EMBL" id="CAG9773192.1"/>
    </source>
</evidence>
<feature type="domain" description="DUF7869" evidence="2">
    <location>
        <begin position="591"/>
        <end position="688"/>
    </location>
</feature>
<evidence type="ECO:0000256" key="1">
    <source>
        <dbReference type="SAM" id="MobiDB-lite"/>
    </source>
</evidence>
<dbReference type="PANTHER" id="PTHR10773:SF19">
    <property type="match status" value="1"/>
</dbReference>
<evidence type="ECO:0000313" key="4">
    <source>
        <dbReference type="Proteomes" id="UP001152799"/>
    </source>
</evidence>
<name>A0A9N9QJL0_9CUCU</name>
<protein>
    <recommendedName>
        <fullName evidence="2">DUF7869 domain-containing protein</fullName>
    </recommendedName>
</protein>
<proteinExistence type="predicted"/>
<dbReference type="InterPro" id="IPR057191">
    <property type="entry name" value="DUF7869"/>
</dbReference>
<reference evidence="3" key="1">
    <citation type="submission" date="2022-01" db="EMBL/GenBank/DDBJ databases">
        <authorList>
            <person name="King R."/>
        </authorList>
    </citation>
    <scope>NUCLEOTIDE SEQUENCE</scope>
</reference>
<feature type="compositionally biased region" description="Acidic residues" evidence="1">
    <location>
        <begin position="120"/>
        <end position="136"/>
    </location>
</feature>
<dbReference type="AlphaFoldDB" id="A0A9N9QJL0"/>
<dbReference type="Proteomes" id="UP001152799">
    <property type="component" value="Chromosome 9"/>
</dbReference>
<organism evidence="3 4">
    <name type="scientific">Ceutorhynchus assimilis</name>
    <name type="common">cabbage seed weevil</name>
    <dbReference type="NCBI Taxonomy" id="467358"/>
    <lineage>
        <taxon>Eukaryota</taxon>
        <taxon>Metazoa</taxon>
        <taxon>Ecdysozoa</taxon>
        <taxon>Arthropoda</taxon>
        <taxon>Hexapoda</taxon>
        <taxon>Insecta</taxon>
        <taxon>Pterygota</taxon>
        <taxon>Neoptera</taxon>
        <taxon>Endopterygota</taxon>
        <taxon>Coleoptera</taxon>
        <taxon>Polyphaga</taxon>
        <taxon>Cucujiformia</taxon>
        <taxon>Curculionidae</taxon>
        <taxon>Ceutorhynchinae</taxon>
        <taxon>Ceutorhynchus</taxon>
    </lineage>
</organism>
<feature type="region of interest" description="Disordered" evidence="1">
    <location>
        <begin position="1"/>
        <end position="22"/>
    </location>
</feature>
<gene>
    <name evidence="3" type="ORF">CEUTPL_LOCUS13590</name>
</gene>
<dbReference type="Pfam" id="PF25273">
    <property type="entry name" value="DUF7869"/>
    <property type="match status" value="1"/>
</dbReference>
<feature type="compositionally biased region" description="Acidic residues" evidence="1">
    <location>
        <begin position="168"/>
        <end position="188"/>
    </location>
</feature>
<dbReference type="PANTHER" id="PTHR10773">
    <property type="entry name" value="DNA-DIRECTED RNA POLYMERASES I, II, AND III SUBUNIT RPABC2"/>
    <property type="match status" value="1"/>
</dbReference>
<keyword evidence="4" id="KW-1185">Reference proteome</keyword>
<accession>A0A9N9QJL0</accession>
<evidence type="ECO:0000259" key="2">
    <source>
        <dbReference type="Pfam" id="PF25273"/>
    </source>
</evidence>
<feature type="region of interest" description="Disordered" evidence="1">
    <location>
        <begin position="115"/>
        <end position="188"/>
    </location>
</feature>
<dbReference type="EMBL" id="OU892285">
    <property type="protein sequence ID" value="CAG9773192.1"/>
    <property type="molecule type" value="Genomic_DNA"/>
</dbReference>
<sequence>MEEEQTISDNNMGEKQYELDVNTQERTNSLDGNIEEKQYELDVNTQQIQNKSHIIIEEEQTISDNIIGEKHYELDVNTQEIQNNSHIIVVEEETISETNMEENQYNLDNIEEIQNNSDVNMEDEQDIPDDDMEEEQNNNFDNFSEDSDDSIKDRDFVISESGKGSDSDISEIEITENEASEESSEEDNLPLTIIRERVLQKEIKHTLEEIVEKVSTKLNGDMYTKKGTLRKRKRYDTSPATRTKMRLSIKRQKHSFVKENCGEKCRKKCVQKISAQRQEVINREFWDMTEKERRAFILHKTSTTGVKRRSQPVTAEGSRRNKSVSYYLPDETGNNQQVCKKFILATLGYELKNDRVLRNITLQNDRTSIVPKQDNRGRKQKQNKFDETLIEQHVESFGPTISHYRREHAPLRKYLPSDITIRAMHKNFLHQHQVNISYELYRKVVARMNISFSNLGHEECFVCESFRIHCMSTGHQKNDNTEDCDVCTSFPKHRDGYRNARKEYKLDSVKKDGLYVSADLQKVIMLPRCEMFKEIIFMPRVIAFNETFVPIGKSQEKPFAVIWHEAISGRSKDDIISTFYNFLLSIRDVENVTIWLDNCAAQNKNWGLFSFLTYVINSNEINLKELNLKYFQSGHTFMSSDAFHHQVELALKKKKKVYDFKDFSECVASANSKKVIVKEMEIDNFYTFPDLTSQYKLSKINPRPYLQDMVFVQFQRGQRSLKFKSSFSEDFQNLNFLLQKYEKGSLPQPKKKVTERGVSKERKNNILNKIQGLVPENRLFFWQNLKETDHEVDLE</sequence>